<gene>
    <name evidence="1" type="ORF">A5886_002160</name>
</gene>
<dbReference type="AlphaFoldDB" id="A0A242A866"/>
<evidence type="ECO:0000313" key="2">
    <source>
        <dbReference type="Proteomes" id="UP000195043"/>
    </source>
</evidence>
<reference evidence="1 2" key="1">
    <citation type="submission" date="2017-05" db="EMBL/GenBank/DDBJ databases">
        <title>The Genome Sequence of Enterococcus sp. 8G7_MSG3316.</title>
        <authorList>
            <consortium name="The Broad Institute Genomics Platform"/>
            <consortium name="The Broad Institute Genomic Center for Infectious Diseases"/>
            <person name="Earl A."/>
            <person name="Manson A."/>
            <person name="Schwartman J."/>
            <person name="Gilmore M."/>
            <person name="Abouelleil A."/>
            <person name="Cao P."/>
            <person name="Chapman S."/>
            <person name="Cusick C."/>
            <person name="Shea T."/>
            <person name="Young S."/>
            <person name="Neafsey D."/>
            <person name="Nusbaum C."/>
            <person name="Birren B."/>
        </authorList>
    </citation>
    <scope>NUCLEOTIDE SEQUENCE [LARGE SCALE GENOMIC DNA]</scope>
    <source>
        <strain evidence="1 2">8G7_MSG3316</strain>
    </source>
</reference>
<organism evidence="1 2">
    <name type="scientific">Candidatus Enterococcus testudinis</name>
    <dbReference type="NCBI Taxonomy" id="1834191"/>
    <lineage>
        <taxon>Bacteria</taxon>
        <taxon>Bacillati</taxon>
        <taxon>Bacillota</taxon>
        <taxon>Bacilli</taxon>
        <taxon>Lactobacillales</taxon>
        <taxon>Enterococcaceae</taxon>
        <taxon>Enterococcus</taxon>
    </lineage>
</organism>
<proteinExistence type="predicted"/>
<dbReference type="Proteomes" id="UP000195043">
    <property type="component" value="Unassembled WGS sequence"/>
</dbReference>
<protein>
    <submittedName>
        <fullName evidence="1">Uncharacterized protein</fullName>
    </submittedName>
</protein>
<accession>A0A242A866</accession>
<comment type="caution">
    <text evidence="1">The sequence shown here is derived from an EMBL/GenBank/DDBJ whole genome shotgun (WGS) entry which is preliminary data.</text>
</comment>
<keyword evidence="2" id="KW-1185">Reference proteome</keyword>
<dbReference type="RefSeq" id="WP_086275148.1">
    <property type="nucleotide sequence ID" value="NZ_NGKU01000001.1"/>
</dbReference>
<evidence type="ECO:0000313" key="1">
    <source>
        <dbReference type="EMBL" id="OTN77080.1"/>
    </source>
</evidence>
<dbReference type="EMBL" id="NGKU01000001">
    <property type="protein sequence ID" value="OTN77080.1"/>
    <property type="molecule type" value="Genomic_DNA"/>
</dbReference>
<sequence length="119" mass="14432">MKSIVYEEITNLEAMALIDRKDTSKLYFVEFYYESSDPYGKNGWTIHCPTPRDLKQTEPILYHSKQLLKSNNLFRKYREVLAEPDILIVNTPYRIYKDHKWVIKKSSYEREFYSHTRKK</sequence>
<name>A0A242A866_9ENTE</name>
<dbReference type="STRING" id="1834191.A5886_002160"/>